<dbReference type="SUPFAM" id="SSF101960">
    <property type="entry name" value="Stabilizer of iron transporter SufD"/>
    <property type="match status" value="1"/>
</dbReference>
<proteinExistence type="inferred from homology"/>
<feature type="domain" description="SUF system FeS cluster assembly SufBD core" evidence="2">
    <location>
        <begin position="206"/>
        <end position="440"/>
    </location>
</feature>
<gene>
    <name evidence="4" type="primary">sufB</name>
    <name evidence="4" type="ORF">WDC_0700</name>
</gene>
<reference evidence="4 5" key="1">
    <citation type="submission" date="2013-08" db="EMBL/GenBank/DDBJ databases">
        <title>Lactobacillus wasatchii sp. WDC04, a late gas producing bacteria isolated from aged chedder cheese.</title>
        <authorList>
            <person name="Oberg C.J."/>
            <person name="Culumber M."/>
            <person name="McMahon D.J."/>
            <person name="Broadbent J.R."/>
            <person name="Oberg T.S."/>
            <person name="Ortaki F."/>
        </authorList>
    </citation>
    <scope>NUCLEOTIDE SEQUENCE [LARGE SCALE GENOMIC DNA]</scope>
    <source>
        <strain evidence="4 5">WDC04</strain>
    </source>
</reference>
<dbReference type="AlphaFoldDB" id="A0A0D1AAH9"/>
<comment type="similarity">
    <text evidence="1">Belongs to the iron-sulfur cluster assembly SufBD family.</text>
</comment>
<comment type="caution">
    <text evidence="4">The sequence shown here is derived from an EMBL/GenBank/DDBJ whole genome shotgun (WGS) entry which is preliminary data.</text>
</comment>
<name>A0A0D1AAH9_9LACO</name>
<dbReference type="OrthoDB" id="9803529at2"/>
<dbReference type="PANTHER" id="PTHR30508:SF1">
    <property type="entry name" value="UPF0051 PROTEIN ABCI8, CHLOROPLASTIC-RELATED"/>
    <property type="match status" value="1"/>
</dbReference>
<dbReference type="Pfam" id="PF01458">
    <property type="entry name" value="SUFBD_core"/>
    <property type="match status" value="1"/>
</dbReference>
<accession>A0A0D1AAH9</accession>
<evidence type="ECO:0000259" key="2">
    <source>
        <dbReference type="Pfam" id="PF01458"/>
    </source>
</evidence>
<dbReference type="Pfam" id="PF19295">
    <property type="entry name" value="SufBD_N"/>
    <property type="match status" value="1"/>
</dbReference>
<sequence length="469" mass="52186">MANKSTSANKKALNQERGEVDKIRPILSTGVGINESIIQNISIAKKEPKWMLTLRLKAYKIYLEKPLPHFGPDLSQIDLDHIKYFQRATNYVARKWKDVPDTIKETFERIGVPEAERKYLAGSAAQYESEAVYSNLKKDLEAKGIIFMDTDTALREHPNLVRQYFGTLVAASDNKFSALNTAVWSGGTFLYVPKGVHADVPIQSYFRINAGRTGQFERTLIIVDEGGSVNYVEGCTAPNYSEDSLHAAVVEVFVKKGGRCRYTTIQNWSTNVYSLETKRAQADENSSMEWVDGNLGSKVTMKYPSIYLAGHGASGSMLSIAAAGSQMHQDTGAKMIHMAPDTHSTIVSKSICHDGGRADYRGLIKYIQQADNAHSHVECDTILMDDQSGSDTFPVNDIETSNGTIEHEARVSKISEEQLYYLESRGIDESTATQLIVMGFLDPFTKQLPMEYAVELNRLIRYQMSGSIG</sequence>
<dbReference type="NCBIfam" id="TIGR01980">
    <property type="entry name" value="sufB"/>
    <property type="match status" value="1"/>
</dbReference>
<protein>
    <submittedName>
        <fullName evidence="4">Iron-sulfur cluster assembly protein</fullName>
    </submittedName>
</protein>
<dbReference type="InterPro" id="IPR000825">
    <property type="entry name" value="SUF_FeS_clus_asmbl_SufBD_core"/>
</dbReference>
<evidence type="ECO:0000313" key="5">
    <source>
        <dbReference type="Proteomes" id="UP000032279"/>
    </source>
</evidence>
<dbReference type="InterPro" id="IPR045595">
    <property type="entry name" value="SufBD_N"/>
</dbReference>
<evidence type="ECO:0000313" key="4">
    <source>
        <dbReference type="EMBL" id="KIS03706.1"/>
    </source>
</evidence>
<dbReference type="PANTHER" id="PTHR30508">
    <property type="entry name" value="FES CLUSTER ASSEMBLY PROTEIN SUF"/>
    <property type="match status" value="1"/>
</dbReference>
<dbReference type="InterPro" id="IPR055346">
    <property type="entry name" value="Fe-S_cluster_assembly_SufBD"/>
</dbReference>
<organism evidence="4 5">
    <name type="scientific">Paucilactobacillus wasatchensis</name>
    <dbReference type="NCBI Taxonomy" id="1335616"/>
    <lineage>
        <taxon>Bacteria</taxon>
        <taxon>Bacillati</taxon>
        <taxon>Bacillota</taxon>
        <taxon>Bacilli</taxon>
        <taxon>Lactobacillales</taxon>
        <taxon>Lactobacillaceae</taxon>
        <taxon>Paucilactobacillus</taxon>
    </lineage>
</organism>
<dbReference type="InterPro" id="IPR010231">
    <property type="entry name" value="SUF_FeS_clus_asmbl_SufB"/>
</dbReference>
<dbReference type="Proteomes" id="UP000032279">
    <property type="component" value="Unassembled WGS sequence"/>
</dbReference>
<dbReference type="EMBL" id="AWTT01000012">
    <property type="protein sequence ID" value="KIS03706.1"/>
    <property type="molecule type" value="Genomic_DNA"/>
</dbReference>
<dbReference type="GO" id="GO:0016226">
    <property type="term" value="P:iron-sulfur cluster assembly"/>
    <property type="evidence" value="ECO:0007669"/>
    <property type="project" value="InterPro"/>
</dbReference>
<evidence type="ECO:0000259" key="3">
    <source>
        <dbReference type="Pfam" id="PF19295"/>
    </source>
</evidence>
<evidence type="ECO:0000256" key="1">
    <source>
        <dbReference type="ARBA" id="ARBA00043967"/>
    </source>
</evidence>
<dbReference type="STRING" id="1335616.WDC_0700"/>
<dbReference type="PATRIC" id="fig|1335616.4.peg.695"/>
<dbReference type="InterPro" id="IPR037284">
    <property type="entry name" value="SUF_FeS_clus_asmbl_SufBD_sf"/>
</dbReference>
<feature type="domain" description="SUF system FeS cluster assembly SufBD N-terminal" evidence="3">
    <location>
        <begin position="133"/>
        <end position="203"/>
    </location>
</feature>
<keyword evidence="5" id="KW-1185">Reference proteome</keyword>